<dbReference type="Proteomes" id="UP000601435">
    <property type="component" value="Unassembled WGS sequence"/>
</dbReference>
<sequence length="127" mass="13041">DSTSPLELSPPQVSVPSRLSGASATSNPTSRSTSSWHQQGPAADFEDSIVGQLFTSPRASPVQVRPRPSPKASNFGAMMFSPGPAAEFEDSVGAQLASLSPDFLSHAGDAEASSSPSRATGGWQPSL</sequence>
<feature type="region of interest" description="Disordered" evidence="1">
    <location>
        <begin position="105"/>
        <end position="127"/>
    </location>
</feature>
<feature type="non-terminal residue" evidence="2">
    <location>
        <position position="1"/>
    </location>
</feature>
<dbReference type="AlphaFoldDB" id="A0A812J277"/>
<comment type="caution">
    <text evidence="2">The sequence shown here is derived from an EMBL/GenBank/DDBJ whole genome shotgun (WGS) entry which is preliminary data.</text>
</comment>
<dbReference type="OrthoDB" id="10274925at2759"/>
<evidence type="ECO:0000256" key="1">
    <source>
        <dbReference type="SAM" id="MobiDB-lite"/>
    </source>
</evidence>
<dbReference type="EMBL" id="CAJNJA010005607">
    <property type="protein sequence ID" value="CAE7194160.1"/>
    <property type="molecule type" value="Genomic_DNA"/>
</dbReference>
<evidence type="ECO:0000313" key="3">
    <source>
        <dbReference type="Proteomes" id="UP000601435"/>
    </source>
</evidence>
<feature type="compositionally biased region" description="Polar residues" evidence="1">
    <location>
        <begin position="1"/>
        <end position="38"/>
    </location>
</feature>
<organism evidence="2 3">
    <name type="scientific">Symbiodinium necroappetens</name>
    <dbReference type="NCBI Taxonomy" id="1628268"/>
    <lineage>
        <taxon>Eukaryota</taxon>
        <taxon>Sar</taxon>
        <taxon>Alveolata</taxon>
        <taxon>Dinophyceae</taxon>
        <taxon>Suessiales</taxon>
        <taxon>Symbiodiniaceae</taxon>
        <taxon>Symbiodinium</taxon>
    </lineage>
</organism>
<gene>
    <name evidence="2" type="ORF">SNEC2469_LOCUS1276</name>
</gene>
<name>A0A812J277_9DINO</name>
<reference evidence="2" key="1">
    <citation type="submission" date="2021-02" db="EMBL/GenBank/DDBJ databases">
        <authorList>
            <person name="Dougan E. K."/>
            <person name="Rhodes N."/>
            <person name="Thang M."/>
            <person name="Chan C."/>
        </authorList>
    </citation>
    <scope>NUCLEOTIDE SEQUENCE</scope>
</reference>
<evidence type="ECO:0000313" key="2">
    <source>
        <dbReference type="EMBL" id="CAE7194160.1"/>
    </source>
</evidence>
<feature type="non-terminal residue" evidence="2">
    <location>
        <position position="127"/>
    </location>
</feature>
<protein>
    <submittedName>
        <fullName evidence="2">Uncharacterized protein</fullName>
    </submittedName>
</protein>
<accession>A0A812J277</accession>
<feature type="region of interest" description="Disordered" evidence="1">
    <location>
        <begin position="1"/>
        <end position="78"/>
    </location>
</feature>
<proteinExistence type="predicted"/>
<keyword evidence="3" id="KW-1185">Reference proteome</keyword>
<feature type="compositionally biased region" description="Polar residues" evidence="1">
    <location>
        <begin position="112"/>
        <end position="127"/>
    </location>
</feature>